<dbReference type="Pfam" id="PF13410">
    <property type="entry name" value="GST_C_2"/>
    <property type="match status" value="1"/>
</dbReference>
<feature type="domain" description="GST C-terminal" evidence="3">
    <location>
        <begin position="123"/>
        <end position="262"/>
    </location>
</feature>
<dbReference type="PANTHER" id="PTHR43968">
    <property type="match status" value="1"/>
</dbReference>
<evidence type="ECO:0000313" key="5">
    <source>
        <dbReference type="Proteomes" id="UP000053342"/>
    </source>
</evidence>
<dbReference type="InterPro" id="IPR005442">
    <property type="entry name" value="GST_omega"/>
</dbReference>
<dbReference type="PROSITE" id="PS50404">
    <property type="entry name" value="GST_NTER"/>
    <property type="match status" value="1"/>
</dbReference>
<dbReference type="InterPro" id="IPR036249">
    <property type="entry name" value="Thioredoxin-like_sf"/>
</dbReference>
<dbReference type="Pfam" id="PF13409">
    <property type="entry name" value="GST_N_2"/>
    <property type="match status" value="1"/>
</dbReference>
<dbReference type="SUPFAM" id="SSF47616">
    <property type="entry name" value="GST C-terminal domain-like"/>
    <property type="match status" value="1"/>
</dbReference>
<reference evidence="4 5" key="1">
    <citation type="submission" date="2015-01" db="EMBL/GenBank/DDBJ databases">
        <title>The Genome Sequence of Exophiala oligosperma CBS72588.</title>
        <authorList>
            <consortium name="The Broad Institute Genomics Platform"/>
            <person name="Cuomo C."/>
            <person name="de Hoog S."/>
            <person name="Gorbushina A."/>
            <person name="Stielow B."/>
            <person name="Teixiera M."/>
            <person name="Abouelleil A."/>
            <person name="Chapman S.B."/>
            <person name="Priest M."/>
            <person name="Young S.K."/>
            <person name="Wortman J."/>
            <person name="Nusbaum C."/>
            <person name="Birren B."/>
        </authorList>
    </citation>
    <scope>NUCLEOTIDE SEQUENCE [LARGE SCALE GENOMIC DNA]</scope>
    <source>
        <strain evidence="4 5">CBS 72588</strain>
    </source>
</reference>
<dbReference type="RefSeq" id="XP_016261762.1">
    <property type="nucleotide sequence ID" value="XM_016408282.1"/>
</dbReference>
<dbReference type="OrthoDB" id="4951845at2759"/>
<dbReference type="InterPro" id="IPR050983">
    <property type="entry name" value="GST_Omega/HSP26"/>
</dbReference>
<dbReference type="EMBL" id="KN847337">
    <property type="protein sequence ID" value="KIW41546.1"/>
    <property type="molecule type" value="Genomic_DNA"/>
</dbReference>
<evidence type="ECO:0000256" key="1">
    <source>
        <dbReference type="ARBA" id="ARBA00023002"/>
    </source>
</evidence>
<evidence type="ECO:0000313" key="4">
    <source>
        <dbReference type="EMBL" id="KIW41546.1"/>
    </source>
</evidence>
<dbReference type="GeneID" id="27359169"/>
<dbReference type="GO" id="GO:0045174">
    <property type="term" value="F:glutathione dehydrogenase (ascorbate) activity"/>
    <property type="evidence" value="ECO:0007669"/>
    <property type="project" value="UniProtKB-ARBA"/>
</dbReference>
<dbReference type="HOGENOM" id="CLU_011226_9_1_1"/>
<dbReference type="PROSITE" id="PS50405">
    <property type="entry name" value="GST_CTER"/>
    <property type="match status" value="1"/>
</dbReference>
<dbReference type="Gene3D" id="1.20.1050.10">
    <property type="match status" value="1"/>
</dbReference>
<gene>
    <name evidence="4" type="ORF">PV06_07095</name>
</gene>
<dbReference type="Gene3D" id="3.40.30.10">
    <property type="entry name" value="Glutaredoxin"/>
    <property type="match status" value="1"/>
</dbReference>
<dbReference type="PANTHER" id="PTHR43968:SF13">
    <property type="entry name" value="GLUTATHIONE TRANSFERASE OMEGA-1"/>
    <property type="match status" value="1"/>
</dbReference>
<dbReference type="SFLD" id="SFLDG00358">
    <property type="entry name" value="Main_(cytGST)"/>
    <property type="match status" value="1"/>
</dbReference>
<dbReference type="AlphaFoldDB" id="A0A0D2ANQ4"/>
<dbReference type="SFLD" id="SFLDS00019">
    <property type="entry name" value="Glutathione_Transferase_(cytos"/>
    <property type="match status" value="1"/>
</dbReference>
<proteinExistence type="predicted"/>
<dbReference type="VEuPathDB" id="FungiDB:PV06_07095"/>
<keyword evidence="1" id="KW-0560">Oxidoreductase</keyword>
<dbReference type="STRING" id="215243.A0A0D2ANQ4"/>
<dbReference type="InterPro" id="IPR040079">
    <property type="entry name" value="Glutathione_S-Trfase"/>
</dbReference>
<keyword evidence="5" id="KW-1185">Reference proteome</keyword>
<dbReference type="Proteomes" id="UP000053342">
    <property type="component" value="Unassembled WGS sequence"/>
</dbReference>
<sequence>MSTIDTSLHPHTSGRAAKFAASHSSPHPLILYGGWFCPFVQRSWITLHEKRIAHQYFEINPYKKEPQFLALNPRGLVPTLAVPVEKTGGQHQKPLYESVVICEYLDEVYNSSETNGPSLLPRDAYERARCRIWIDHIGSKIVPAFYKFMQHTDKKPYTLDEARQEFLNGIKTFVKECSSSGPFFLGQQFSMVDIMLAPWLCRLFLFDVYKEGGVGIPEEGQGGEDEAIWTRWRTWAKAVQERESVLDTLSDREQYIDAYKRYAEDTTQSEVAKATREGKRLP</sequence>
<dbReference type="InterPro" id="IPR010987">
    <property type="entry name" value="Glutathione-S-Trfase_C-like"/>
</dbReference>
<name>A0A0D2ANQ4_9EURO</name>
<feature type="domain" description="GST N-terminal" evidence="2">
    <location>
        <begin position="27"/>
        <end position="113"/>
    </location>
</feature>
<evidence type="ECO:0000259" key="2">
    <source>
        <dbReference type="PROSITE" id="PS50404"/>
    </source>
</evidence>
<evidence type="ECO:0000259" key="3">
    <source>
        <dbReference type="PROSITE" id="PS50405"/>
    </source>
</evidence>
<dbReference type="InterPro" id="IPR004045">
    <property type="entry name" value="Glutathione_S-Trfase_N"/>
</dbReference>
<organism evidence="4 5">
    <name type="scientific">Exophiala oligosperma</name>
    <dbReference type="NCBI Taxonomy" id="215243"/>
    <lineage>
        <taxon>Eukaryota</taxon>
        <taxon>Fungi</taxon>
        <taxon>Dikarya</taxon>
        <taxon>Ascomycota</taxon>
        <taxon>Pezizomycotina</taxon>
        <taxon>Eurotiomycetes</taxon>
        <taxon>Chaetothyriomycetidae</taxon>
        <taxon>Chaetothyriales</taxon>
        <taxon>Herpotrichiellaceae</taxon>
        <taxon>Exophiala</taxon>
    </lineage>
</organism>
<dbReference type="InterPro" id="IPR036282">
    <property type="entry name" value="Glutathione-S-Trfase_C_sf"/>
</dbReference>
<dbReference type="SUPFAM" id="SSF52833">
    <property type="entry name" value="Thioredoxin-like"/>
    <property type="match status" value="1"/>
</dbReference>
<dbReference type="GO" id="GO:0005737">
    <property type="term" value="C:cytoplasm"/>
    <property type="evidence" value="ECO:0007669"/>
    <property type="project" value="InterPro"/>
</dbReference>
<dbReference type="PRINTS" id="PR01625">
    <property type="entry name" value="GSTRNSFRASEO"/>
</dbReference>
<accession>A0A0D2ANQ4</accession>
<dbReference type="GO" id="GO:0004364">
    <property type="term" value="F:glutathione transferase activity"/>
    <property type="evidence" value="ECO:0007669"/>
    <property type="project" value="InterPro"/>
</dbReference>
<evidence type="ECO:0008006" key="6">
    <source>
        <dbReference type="Google" id="ProtNLM"/>
    </source>
</evidence>
<protein>
    <recommendedName>
        <fullName evidence="6">Glutathione S-transferase</fullName>
    </recommendedName>
</protein>